<comment type="caution">
    <text evidence="1">The sequence shown here is derived from an EMBL/GenBank/DDBJ whole genome shotgun (WGS) entry which is preliminary data.</text>
</comment>
<dbReference type="SUPFAM" id="SSF89733">
    <property type="entry name" value="L-sulfolactate dehydrogenase-like"/>
    <property type="match status" value="1"/>
</dbReference>
<accession>A0ABW5BMZ5</accession>
<dbReference type="EMBL" id="JBHUII010000004">
    <property type="protein sequence ID" value="MFD2206206.1"/>
    <property type="molecule type" value="Genomic_DNA"/>
</dbReference>
<reference evidence="2" key="1">
    <citation type="journal article" date="2019" name="Int. J. Syst. Evol. Microbiol.">
        <title>The Global Catalogue of Microorganisms (GCM) 10K type strain sequencing project: providing services to taxonomists for standard genome sequencing and annotation.</title>
        <authorList>
            <consortium name="The Broad Institute Genomics Platform"/>
            <consortium name="The Broad Institute Genome Sequencing Center for Infectious Disease"/>
            <person name="Wu L."/>
            <person name="Ma J."/>
        </authorList>
    </citation>
    <scope>NUCLEOTIDE SEQUENCE [LARGE SCALE GENOMIC DNA]</scope>
    <source>
        <strain evidence="2">CGMCC 4.7192</strain>
    </source>
</reference>
<organism evidence="1 2">
    <name type="scientific">Kiloniella antarctica</name>
    <dbReference type="NCBI Taxonomy" id="1550907"/>
    <lineage>
        <taxon>Bacteria</taxon>
        <taxon>Pseudomonadati</taxon>
        <taxon>Pseudomonadota</taxon>
        <taxon>Alphaproteobacteria</taxon>
        <taxon>Rhodospirillales</taxon>
        <taxon>Kiloniellaceae</taxon>
        <taxon>Kiloniella</taxon>
    </lineage>
</organism>
<dbReference type="RefSeq" id="WP_380251555.1">
    <property type="nucleotide sequence ID" value="NZ_JBHUII010000004.1"/>
</dbReference>
<evidence type="ECO:0000313" key="1">
    <source>
        <dbReference type="EMBL" id="MFD2206206.1"/>
    </source>
</evidence>
<proteinExistence type="predicted"/>
<protein>
    <recommendedName>
        <fullName evidence="3">HpcH/HpaI aldolase/citrate lyase domain-containing protein</fullName>
    </recommendedName>
</protein>
<evidence type="ECO:0008006" key="3">
    <source>
        <dbReference type="Google" id="ProtNLM"/>
    </source>
</evidence>
<name>A0ABW5BMZ5_9PROT</name>
<keyword evidence="2" id="KW-1185">Reference proteome</keyword>
<gene>
    <name evidence="1" type="ORF">ACFSKO_11300</name>
</gene>
<dbReference type="Proteomes" id="UP001597294">
    <property type="component" value="Unassembled WGS sequence"/>
</dbReference>
<dbReference type="InterPro" id="IPR036111">
    <property type="entry name" value="Mal/L-sulfo/L-lacto_DH-like_sf"/>
</dbReference>
<sequence>MRVPLLDFRDKLEDCLEARGAQDTTLDRASDMIQWVERIHRCGIRYLARQSDAYRKTDINLVALTSEKENSSFLDCGGQSLAVAGPQALEKAFIQAKKGGMGLSVLSDVSDLIGVGQLVNEAVEKGYACFASFVVNPLSEEGQLLTEIYGHSRGIIGVPGTDETLHIELYGLPVSHDAFIQGISPENIGDLLVSVLSKTESLIPGCTLLCLDLPNLYENISKGLEAGIKAAPARLYNPADLEARNRDIAEEGYDVDEQDWKAVLEMGKLFSPPEGTAEL</sequence>
<evidence type="ECO:0000313" key="2">
    <source>
        <dbReference type="Proteomes" id="UP001597294"/>
    </source>
</evidence>